<organism evidence="2 3">
    <name type="scientific">Micrococcus terreus</name>
    <dbReference type="NCBI Taxonomy" id="574650"/>
    <lineage>
        <taxon>Bacteria</taxon>
        <taxon>Bacillati</taxon>
        <taxon>Actinomycetota</taxon>
        <taxon>Actinomycetes</taxon>
        <taxon>Micrococcales</taxon>
        <taxon>Micrococcaceae</taxon>
        <taxon>Micrococcus</taxon>
    </lineage>
</organism>
<evidence type="ECO:0000256" key="1">
    <source>
        <dbReference type="SAM" id="MobiDB-lite"/>
    </source>
</evidence>
<sequence>MSQKAYSVTSDRTGLGLGYRIGWRLSYIATSIYGSADRQGTLDPRSQLRQERARRLMDGYREQGTEPPTELRQLLGG</sequence>
<dbReference type="AlphaFoldDB" id="A0A1I7MJB0"/>
<protein>
    <submittedName>
        <fullName evidence="2">Uncharacterized protein</fullName>
    </submittedName>
</protein>
<accession>A0A1I7MJB0</accession>
<evidence type="ECO:0000313" key="3">
    <source>
        <dbReference type="Proteomes" id="UP000198881"/>
    </source>
</evidence>
<evidence type="ECO:0000313" key="2">
    <source>
        <dbReference type="EMBL" id="SFV22014.1"/>
    </source>
</evidence>
<dbReference type="EMBL" id="FPCG01000003">
    <property type="protein sequence ID" value="SFV22014.1"/>
    <property type="molecule type" value="Genomic_DNA"/>
</dbReference>
<name>A0A1I7MJB0_9MICC</name>
<dbReference type="STRING" id="574650.SAMN04487966_103158"/>
<keyword evidence="3" id="KW-1185">Reference proteome</keyword>
<dbReference type="OrthoDB" id="3831159at2"/>
<dbReference type="RefSeq" id="WP_091695751.1">
    <property type="nucleotide sequence ID" value="NZ_FPCG01000003.1"/>
</dbReference>
<gene>
    <name evidence="2" type="ORF">SAMN04487966_103158</name>
</gene>
<feature type="region of interest" description="Disordered" evidence="1">
    <location>
        <begin position="58"/>
        <end position="77"/>
    </location>
</feature>
<reference evidence="2 3" key="1">
    <citation type="submission" date="2016-10" db="EMBL/GenBank/DDBJ databases">
        <authorList>
            <person name="de Groot N.N."/>
        </authorList>
    </citation>
    <scope>NUCLEOTIDE SEQUENCE [LARGE SCALE GENOMIC DNA]</scope>
    <source>
        <strain evidence="2 3">CGMCC 1.7054</strain>
    </source>
</reference>
<proteinExistence type="predicted"/>
<dbReference type="Proteomes" id="UP000198881">
    <property type="component" value="Unassembled WGS sequence"/>
</dbReference>